<comment type="caution">
    <text evidence="3">The sequence shown here is derived from an EMBL/GenBank/DDBJ whole genome shotgun (WGS) entry which is preliminary data.</text>
</comment>
<evidence type="ECO:0000256" key="1">
    <source>
        <dbReference type="SAM" id="MobiDB-lite"/>
    </source>
</evidence>
<evidence type="ECO:0000313" key="5">
    <source>
        <dbReference type="Proteomes" id="UP001249076"/>
    </source>
</evidence>
<dbReference type="SUPFAM" id="SSF56024">
    <property type="entry name" value="Phospholipase D/nuclease"/>
    <property type="match status" value="2"/>
</dbReference>
<feature type="compositionally biased region" description="Pro residues" evidence="1">
    <location>
        <begin position="352"/>
        <end position="368"/>
    </location>
</feature>
<protein>
    <submittedName>
        <fullName evidence="3">Phosphatidylserine/phosphatidylglycerophosphate/ cardiolipin synthase-like enzyme</fullName>
    </submittedName>
</protein>
<evidence type="ECO:0000313" key="6">
    <source>
        <dbReference type="Proteomes" id="UP001253458"/>
    </source>
</evidence>
<gene>
    <name evidence="3" type="ORF">J2W88_004585</name>
    <name evidence="4" type="ORF">J2W93_004518</name>
</gene>
<reference evidence="3 5" key="1">
    <citation type="submission" date="2023-07" db="EMBL/GenBank/DDBJ databases">
        <title>Sorghum-associated microbial communities from plants grown in Nebraska, USA.</title>
        <authorList>
            <person name="Schachtman D."/>
        </authorList>
    </citation>
    <scope>NUCLEOTIDE SEQUENCE</scope>
    <source>
        <strain evidence="4 5">BE105</strain>
        <strain evidence="3">BE69</strain>
    </source>
</reference>
<dbReference type="PROSITE" id="PS50035">
    <property type="entry name" value="PLD"/>
    <property type="match status" value="2"/>
</dbReference>
<dbReference type="Proteomes" id="UP001253458">
    <property type="component" value="Unassembled WGS sequence"/>
</dbReference>
<keyword evidence="5" id="KW-1185">Reference proteome</keyword>
<dbReference type="AlphaFoldDB" id="A0AAJ2F393"/>
<sequence length="633" mass="66625">MLSSPPLSVTPPQSARPGWLGMVVLLVTLALAGCAGLPKEVDRPVSVALAAPGDTPLGQLVAARRAAEGARHASGFALLSGPQAAYSSRLALVDAAQKTLDLQYYAIHADASSERLLLSVMAAAQRGVRVRVLLDDFHSTGRDAQVMRLAFVPNIEMRMFNPVTGARGSPIGRMLSLLGDFSRVQQRMHNKLFIADNAMAVTGGRNLGDAYFGNADSGNFVDLDVLAAGPIVQDLSRSFDSYWNNERAYPVQSLITQSELDHLRDSIRVADEGRRRRVAGQGGTTAPDRSPPDMGPGTTAAQRARIWNYEPMDLERTPFVWAAAAVLVDQPAKIPADSAAAGSVPNGSAPALAPPSPPSLAASPPPGETGPLNAPSSPKAAAAALVSGSRKVPAADSAPGVQPRADTNEAQTDTVVDGLLQLMGQARRDLLIISPYFVPGPDMEAAFAAARARGVRVRVLTNSLASNDAPIAHAGYARHRPQLLAMGVELYEMHSELPGVLRGALGVSGSMGNNSAGVVGSQGGSRAMLHSKLLIVDGRLLVVGSMNLDMRSQRQNTEVALLIRSTELSRRATTQIDAALKESAWQVQATDQGLRWRAPEGSGLPDATTEPDASAPLRLMLQLLGPLAPDHLL</sequence>
<feature type="region of interest" description="Disordered" evidence="1">
    <location>
        <begin position="271"/>
        <end position="300"/>
    </location>
</feature>
<proteinExistence type="predicted"/>
<feature type="region of interest" description="Disordered" evidence="1">
    <location>
        <begin position="337"/>
        <end position="410"/>
    </location>
</feature>
<feature type="domain" description="PLD phosphodiesterase" evidence="2">
    <location>
        <begin position="525"/>
        <end position="552"/>
    </location>
</feature>
<dbReference type="GO" id="GO:0032049">
    <property type="term" value="P:cardiolipin biosynthetic process"/>
    <property type="evidence" value="ECO:0007669"/>
    <property type="project" value="UniProtKB-ARBA"/>
</dbReference>
<evidence type="ECO:0000313" key="4">
    <source>
        <dbReference type="EMBL" id="MDR6839650.1"/>
    </source>
</evidence>
<dbReference type="InterPro" id="IPR025202">
    <property type="entry name" value="PLD-like_dom"/>
</dbReference>
<evidence type="ECO:0000259" key="2">
    <source>
        <dbReference type="PROSITE" id="PS50035"/>
    </source>
</evidence>
<dbReference type="Gene3D" id="3.30.870.10">
    <property type="entry name" value="Endonuclease Chain A"/>
    <property type="match status" value="2"/>
</dbReference>
<dbReference type="EMBL" id="JAVDTL010000010">
    <property type="protein sequence ID" value="MDR6769277.1"/>
    <property type="molecule type" value="Genomic_DNA"/>
</dbReference>
<feature type="domain" description="PLD phosphodiesterase" evidence="2">
    <location>
        <begin position="184"/>
        <end position="211"/>
    </location>
</feature>
<dbReference type="Proteomes" id="UP001249076">
    <property type="component" value="Unassembled WGS sequence"/>
</dbReference>
<dbReference type="PANTHER" id="PTHR21248:SF12">
    <property type="entry name" value="CARDIOLIPIN SYNTHASE C"/>
    <property type="match status" value="1"/>
</dbReference>
<dbReference type="CDD" id="cd09113">
    <property type="entry name" value="PLDc_ymdC_like_2"/>
    <property type="match status" value="1"/>
</dbReference>
<feature type="compositionally biased region" description="Low complexity" evidence="1">
    <location>
        <begin position="374"/>
        <end position="384"/>
    </location>
</feature>
<evidence type="ECO:0000313" key="3">
    <source>
        <dbReference type="EMBL" id="MDR6769277.1"/>
    </source>
</evidence>
<organism evidence="3 6">
    <name type="scientific">Acidovorax delafieldii</name>
    <name type="common">Pseudomonas delafieldii</name>
    <dbReference type="NCBI Taxonomy" id="47920"/>
    <lineage>
        <taxon>Bacteria</taxon>
        <taxon>Pseudomonadati</taxon>
        <taxon>Pseudomonadota</taxon>
        <taxon>Betaproteobacteria</taxon>
        <taxon>Burkholderiales</taxon>
        <taxon>Comamonadaceae</taxon>
        <taxon>Acidovorax</taxon>
    </lineage>
</organism>
<dbReference type="SMART" id="SM00155">
    <property type="entry name" value="PLDc"/>
    <property type="match status" value="2"/>
</dbReference>
<dbReference type="GO" id="GO:0030572">
    <property type="term" value="F:phosphatidyltransferase activity"/>
    <property type="evidence" value="ECO:0007669"/>
    <property type="project" value="UniProtKB-ARBA"/>
</dbReference>
<dbReference type="CDD" id="cd09111">
    <property type="entry name" value="PLDc_ymdC_like_1"/>
    <property type="match status" value="1"/>
</dbReference>
<dbReference type="InterPro" id="IPR001736">
    <property type="entry name" value="PLipase_D/transphosphatidylase"/>
</dbReference>
<name>A0AAJ2F393_ACIDE</name>
<dbReference type="RefSeq" id="WP_209820646.1">
    <property type="nucleotide sequence ID" value="NZ_JAVDTL010000010.1"/>
</dbReference>
<dbReference type="Pfam" id="PF13091">
    <property type="entry name" value="PLDc_2"/>
    <property type="match status" value="2"/>
</dbReference>
<dbReference type="PANTHER" id="PTHR21248">
    <property type="entry name" value="CARDIOLIPIN SYNTHASE"/>
    <property type="match status" value="1"/>
</dbReference>
<accession>A0AAJ2F393</accession>
<dbReference type="EMBL" id="JAVDTS010000010">
    <property type="protein sequence ID" value="MDR6839650.1"/>
    <property type="molecule type" value="Genomic_DNA"/>
</dbReference>